<dbReference type="InterPro" id="IPR036390">
    <property type="entry name" value="WH_DNA-bd_sf"/>
</dbReference>
<dbReference type="GO" id="GO:0000976">
    <property type="term" value="F:transcription cis-regulatory region binding"/>
    <property type="evidence" value="ECO:0007669"/>
    <property type="project" value="TreeGrafter"/>
</dbReference>
<dbReference type="Gene3D" id="3.30.1490.190">
    <property type="match status" value="1"/>
</dbReference>
<sequence length="143" mass="15364">MSETIDTRQALTAAERQCARRGLSLTPVRRRVLELLLDAGGPVKAYDLLAALKPGGAAQPPTVYRALDFLTSAGLAHKVEALNAYLACVHGEDRGDAELFICEACGNVEERHVDAEPADSPDGFRVERSVVEHYGRCANCADA</sequence>
<dbReference type="EMBL" id="QEXV01000003">
    <property type="protein sequence ID" value="PWE17821.1"/>
    <property type="molecule type" value="Genomic_DNA"/>
</dbReference>
<evidence type="ECO:0000256" key="4">
    <source>
        <dbReference type="ARBA" id="ARBA00023015"/>
    </source>
</evidence>
<dbReference type="GO" id="GO:0003700">
    <property type="term" value="F:DNA-binding transcription factor activity"/>
    <property type="evidence" value="ECO:0007669"/>
    <property type="project" value="InterPro"/>
</dbReference>
<dbReference type="PANTHER" id="PTHR33202">
    <property type="entry name" value="ZINC UPTAKE REGULATION PROTEIN"/>
    <property type="match status" value="1"/>
</dbReference>
<proteinExistence type="inferred from homology"/>
<keyword evidence="3 7" id="KW-0862">Zinc</keyword>
<feature type="binding site" evidence="7">
    <location>
        <position position="137"/>
    </location>
    <ligand>
        <name>Zn(2+)</name>
        <dbReference type="ChEBI" id="CHEBI:29105"/>
    </ligand>
</feature>
<dbReference type="OrthoDB" id="9801127at2"/>
<accession>A0A2U2BUW4</accession>
<keyword evidence="5" id="KW-0238">DNA-binding</keyword>
<dbReference type="Proteomes" id="UP000245168">
    <property type="component" value="Unassembled WGS sequence"/>
</dbReference>
<gene>
    <name evidence="8" type="ORF">DDZ18_09230</name>
</gene>
<dbReference type="GO" id="GO:0008270">
    <property type="term" value="F:zinc ion binding"/>
    <property type="evidence" value="ECO:0007669"/>
    <property type="project" value="TreeGrafter"/>
</dbReference>
<keyword evidence="7" id="KW-0479">Metal-binding</keyword>
<dbReference type="AlphaFoldDB" id="A0A2U2BUW4"/>
<dbReference type="Pfam" id="PF01475">
    <property type="entry name" value="FUR"/>
    <property type="match status" value="1"/>
</dbReference>
<evidence type="ECO:0000256" key="2">
    <source>
        <dbReference type="ARBA" id="ARBA00022491"/>
    </source>
</evidence>
<dbReference type="InterPro" id="IPR043135">
    <property type="entry name" value="Fur_C"/>
</dbReference>
<protein>
    <submittedName>
        <fullName evidence="8">Transcriptional repressor</fullName>
    </submittedName>
</protein>
<dbReference type="SUPFAM" id="SSF46785">
    <property type="entry name" value="Winged helix' DNA-binding domain"/>
    <property type="match status" value="1"/>
</dbReference>
<evidence type="ECO:0000256" key="1">
    <source>
        <dbReference type="ARBA" id="ARBA00007957"/>
    </source>
</evidence>
<evidence type="ECO:0000313" key="8">
    <source>
        <dbReference type="EMBL" id="PWE17821.1"/>
    </source>
</evidence>
<evidence type="ECO:0000256" key="5">
    <source>
        <dbReference type="ARBA" id="ARBA00023125"/>
    </source>
</evidence>
<comment type="cofactor">
    <cofactor evidence="7">
        <name>Zn(2+)</name>
        <dbReference type="ChEBI" id="CHEBI:29105"/>
    </cofactor>
    <text evidence="7">Binds 1 zinc ion per subunit.</text>
</comment>
<dbReference type="Gene3D" id="1.10.10.10">
    <property type="entry name" value="Winged helix-like DNA-binding domain superfamily/Winged helix DNA-binding domain"/>
    <property type="match status" value="1"/>
</dbReference>
<organism evidence="8 9">
    <name type="scientific">Marinicauda salina</name>
    <dbReference type="NCBI Taxonomy" id="2135793"/>
    <lineage>
        <taxon>Bacteria</taxon>
        <taxon>Pseudomonadati</taxon>
        <taxon>Pseudomonadota</taxon>
        <taxon>Alphaproteobacteria</taxon>
        <taxon>Maricaulales</taxon>
        <taxon>Maricaulaceae</taxon>
        <taxon>Marinicauda</taxon>
    </lineage>
</organism>
<feature type="binding site" evidence="7">
    <location>
        <position position="140"/>
    </location>
    <ligand>
        <name>Zn(2+)</name>
        <dbReference type="ChEBI" id="CHEBI:29105"/>
    </ligand>
</feature>
<keyword evidence="4" id="KW-0805">Transcription regulation</keyword>
<comment type="caution">
    <text evidence="8">The sequence shown here is derived from an EMBL/GenBank/DDBJ whole genome shotgun (WGS) entry which is preliminary data.</text>
</comment>
<evidence type="ECO:0000256" key="7">
    <source>
        <dbReference type="PIRSR" id="PIRSR602481-1"/>
    </source>
</evidence>
<feature type="binding site" evidence="7">
    <location>
        <position position="102"/>
    </location>
    <ligand>
        <name>Zn(2+)</name>
        <dbReference type="ChEBI" id="CHEBI:29105"/>
    </ligand>
</feature>
<keyword evidence="2" id="KW-0678">Repressor</keyword>
<dbReference type="InterPro" id="IPR036388">
    <property type="entry name" value="WH-like_DNA-bd_sf"/>
</dbReference>
<evidence type="ECO:0000313" key="9">
    <source>
        <dbReference type="Proteomes" id="UP000245168"/>
    </source>
</evidence>
<keyword evidence="9" id="KW-1185">Reference proteome</keyword>
<comment type="similarity">
    <text evidence="1">Belongs to the Fur family.</text>
</comment>
<dbReference type="InterPro" id="IPR002481">
    <property type="entry name" value="FUR"/>
</dbReference>
<keyword evidence="6" id="KW-0804">Transcription</keyword>
<dbReference type="GO" id="GO:1900376">
    <property type="term" value="P:regulation of secondary metabolite biosynthetic process"/>
    <property type="evidence" value="ECO:0007669"/>
    <property type="project" value="TreeGrafter"/>
</dbReference>
<evidence type="ECO:0000256" key="3">
    <source>
        <dbReference type="ARBA" id="ARBA00022833"/>
    </source>
</evidence>
<dbReference type="GO" id="GO:0045892">
    <property type="term" value="P:negative regulation of DNA-templated transcription"/>
    <property type="evidence" value="ECO:0007669"/>
    <property type="project" value="TreeGrafter"/>
</dbReference>
<dbReference type="PANTHER" id="PTHR33202:SF6">
    <property type="entry name" value="ZINC UPTAKE REGULATION PROTEIN"/>
    <property type="match status" value="1"/>
</dbReference>
<reference evidence="9" key="1">
    <citation type="submission" date="2018-05" db="EMBL/GenBank/DDBJ databases">
        <authorList>
            <person name="Liu B.-T."/>
        </authorList>
    </citation>
    <scope>NUCLEOTIDE SEQUENCE [LARGE SCALE GENOMIC DNA]</scope>
    <source>
        <strain evidence="9">WD6-1</strain>
    </source>
</reference>
<name>A0A2U2BUW4_9PROT</name>
<feature type="binding site" evidence="7">
    <location>
        <position position="105"/>
    </location>
    <ligand>
        <name>Zn(2+)</name>
        <dbReference type="ChEBI" id="CHEBI:29105"/>
    </ligand>
</feature>
<dbReference type="RefSeq" id="WP_109253052.1">
    <property type="nucleotide sequence ID" value="NZ_QEXV01000003.1"/>
</dbReference>
<dbReference type="GO" id="GO:0005829">
    <property type="term" value="C:cytosol"/>
    <property type="evidence" value="ECO:0007669"/>
    <property type="project" value="TreeGrafter"/>
</dbReference>
<evidence type="ECO:0000256" key="6">
    <source>
        <dbReference type="ARBA" id="ARBA00023163"/>
    </source>
</evidence>